<evidence type="ECO:0000256" key="2">
    <source>
        <dbReference type="ARBA" id="ARBA00023002"/>
    </source>
</evidence>
<gene>
    <name evidence="4" type="primary">fabG</name>
    <name evidence="4" type="ORF">E6Q60_12945</name>
</gene>
<protein>
    <submittedName>
        <fullName evidence="4">3-oxoacyl-ACP reductase FabG</fullName>
        <ecNumber evidence="4">1.1.1.100</ecNumber>
    </submittedName>
</protein>
<dbReference type="AlphaFoldDB" id="A0A5C7VMM3"/>
<dbReference type="PRINTS" id="PR00081">
    <property type="entry name" value="GDHRDH"/>
</dbReference>
<name>A0A5C7VMM3_9PROT</name>
<dbReference type="InterPro" id="IPR002347">
    <property type="entry name" value="SDR_fam"/>
</dbReference>
<dbReference type="GO" id="GO:0004316">
    <property type="term" value="F:3-oxoacyl-[acyl-carrier-protein] reductase (NADPH) activity"/>
    <property type="evidence" value="ECO:0007669"/>
    <property type="project" value="UniProtKB-EC"/>
</dbReference>
<dbReference type="SUPFAM" id="SSF51735">
    <property type="entry name" value="NAD(P)-binding Rossmann-fold domains"/>
    <property type="match status" value="1"/>
</dbReference>
<proteinExistence type="inferred from homology"/>
<comment type="caution">
    <text evidence="4">The sequence shown here is derived from an EMBL/GenBank/DDBJ whole genome shotgun (WGS) entry which is preliminary data.</text>
</comment>
<dbReference type="EMBL" id="SSFX01000106">
    <property type="protein sequence ID" value="TXI26269.1"/>
    <property type="molecule type" value="Genomic_DNA"/>
</dbReference>
<evidence type="ECO:0000313" key="5">
    <source>
        <dbReference type="Proteomes" id="UP000321055"/>
    </source>
</evidence>
<dbReference type="EC" id="1.1.1.100" evidence="4"/>
<dbReference type="InterPro" id="IPR050259">
    <property type="entry name" value="SDR"/>
</dbReference>
<sequence length="242" mass="25657">MHNKINALVTGGSGTIGTAISYVLAQAGYHVYIQANQNFQKAQGLANQLQQQGLSASALQFDVTNAEQTRQLLGELTEHTPIHILINNAGIHDDAIFPAMKQQQWQHVIDVSLNGFFNVTQPLIMPMIRNRFGRIVSVSSIAAIIGNKGQVNYAAAKAALHGASKSLSLELASRNITVNVVAPGIIASPMIENAFDAKAIASLVPMKRAGEPREVASLVAYLCSSGASYITGQVISVNGGII</sequence>
<evidence type="ECO:0000259" key="3">
    <source>
        <dbReference type="SMART" id="SM00822"/>
    </source>
</evidence>
<evidence type="ECO:0000256" key="1">
    <source>
        <dbReference type="ARBA" id="ARBA00006484"/>
    </source>
</evidence>
<dbReference type="PANTHER" id="PTHR42879">
    <property type="entry name" value="3-OXOACYL-(ACYL-CARRIER-PROTEIN) REDUCTASE"/>
    <property type="match status" value="1"/>
</dbReference>
<comment type="similarity">
    <text evidence="1">Belongs to the short-chain dehydrogenases/reductases (SDR) family.</text>
</comment>
<dbReference type="FunFam" id="3.40.50.720:FF:000173">
    <property type="entry name" value="3-oxoacyl-[acyl-carrier protein] reductase"/>
    <property type="match status" value="1"/>
</dbReference>
<accession>A0A5C7VMM3</accession>
<dbReference type="Pfam" id="PF13561">
    <property type="entry name" value="adh_short_C2"/>
    <property type="match status" value="1"/>
</dbReference>
<dbReference type="SMART" id="SM00822">
    <property type="entry name" value="PKS_KR"/>
    <property type="match status" value="1"/>
</dbReference>
<organism evidence="4 5">
    <name type="scientific">Nitrosomonas oligotropha</name>
    <dbReference type="NCBI Taxonomy" id="42354"/>
    <lineage>
        <taxon>Bacteria</taxon>
        <taxon>Pseudomonadati</taxon>
        <taxon>Pseudomonadota</taxon>
        <taxon>Betaproteobacteria</taxon>
        <taxon>Nitrosomonadales</taxon>
        <taxon>Nitrosomonadaceae</taxon>
        <taxon>Nitrosomonas</taxon>
    </lineage>
</organism>
<dbReference type="Gene3D" id="3.40.50.720">
    <property type="entry name" value="NAD(P)-binding Rossmann-like Domain"/>
    <property type="match status" value="1"/>
</dbReference>
<keyword evidence="2 4" id="KW-0560">Oxidoreductase</keyword>
<dbReference type="NCBIfam" id="NF004200">
    <property type="entry name" value="PRK05653.1-5"/>
    <property type="match status" value="1"/>
</dbReference>
<dbReference type="InterPro" id="IPR036291">
    <property type="entry name" value="NAD(P)-bd_dom_sf"/>
</dbReference>
<dbReference type="PANTHER" id="PTHR42879:SF2">
    <property type="entry name" value="3-OXOACYL-[ACYL-CARRIER-PROTEIN] REDUCTASE FABG"/>
    <property type="match status" value="1"/>
</dbReference>
<dbReference type="Proteomes" id="UP000321055">
    <property type="component" value="Unassembled WGS sequence"/>
</dbReference>
<dbReference type="PRINTS" id="PR00080">
    <property type="entry name" value="SDRFAMILY"/>
</dbReference>
<dbReference type="InterPro" id="IPR057326">
    <property type="entry name" value="KR_dom"/>
</dbReference>
<evidence type="ECO:0000313" key="4">
    <source>
        <dbReference type="EMBL" id="TXI26269.1"/>
    </source>
</evidence>
<reference evidence="4 5" key="1">
    <citation type="submission" date="2018-09" db="EMBL/GenBank/DDBJ databases">
        <title>Metagenome Assembled Genomes from an Advanced Water Purification Facility.</title>
        <authorList>
            <person name="Stamps B.W."/>
            <person name="Spear J.R."/>
        </authorList>
    </citation>
    <scope>NUCLEOTIDE SEQUENCE [LARGE SCALE GENOMIC DNA]</scope>
    <source>
        <strain evidence="4">Bin_54_1</strain>
    </source>
</reference>
<dbReference type="NCBIfam" id="NF009466">
    <property type="entry name" value="PRK12826.1-2"/>
    <property type="match status" value="1"/>
</dbReference>
<feature type="domain" description="Ketoreductase" evidence="3">
    <location>
        <begin position="5"/>
        <end position="189"/>
    </location>
</feature>